<dbReference type="STRING" id="310780.SAMN05216267_102068"/>
<dbReference type="Proteomes" id="UP000181951">
    <property type="component" value="Unassembled WGS sequence"/>
</dbReference>
<evidence type="ECO:0000313" key="2">
    <source>
        <dbReference type="Proteomes" id="UP000181951"/>
    </source>
</evidence>
<keyword evidence="2" id="KW-1185">Reference proteome</keyword>
<proteinExistence type="predicted"/>
<reference evidence="1 2" key="1">
    <citation type="submission" date="2016-10" db="EMBL/GenBank/DDBJ databases">
        <authorList>
            <person name="de Groot N.N."/>
        </authorList>
    </citation>
    <scope>NUCLEOTIDE SEQUENCE [LARGE SCALE GENOMIC DNA]</scope>
    <source>
        <strain evidence="1 2">CGMCC 4.2026</strain>
    </source>
</reference>
<gene>
    <name evidence="1" type="ORF">SAMN05216267_102068</name>
</gene>
<dbReference type="AlphaFoldDB" id="A0A1H8MXG1"/>
<protein>
    <submittedName>
        <fullName evidence="1">Uncharacterized protein</fullName>
    </submittedName>
</protein>
<sequence>MLTALSPLQGTAVGVGYWCEVTAHAASGHVIPLGSFAPQNRRLALRWLRNRAQDVTDQLDEPYARPGRHWLTDMAEHERAMAVLAQGAPYSVTFADDACRYRLTIHPRGSSR</sequence>
<dbReference type="EMBL" id="FODD01000020">
    <property type="protein sequence ID" value="SEO22081.1"/>
    <property type="molecule type" value="Genomic_DNA"/>
</dbReference>
<name>A0A1H8MXG1_9ACTN</name>
<evidence type="ECO:0000313" key="1">
    <source>
        <dbReference type="EMBL" id="SEO22081.1"/>
    </source>
</evidence>
<accession>A0A1H8MXG1</accession>
<organism evidence="1 2">
    <name type="scientific">Actinacidiphila rubida</name>
    <dbReference type="NCBI Taxonomy" id="310780"/>
    <lineage>
        <taxon>Bacteria</taxon>
        <taxon>Bacillati</taxon>
        <taxon>Actinomycetota</taxon>
        <taxon>Actinomycetes</taxon>
        <taxon>Kitasatosporales</taxon>
        <taxon>Streptomycetaceae</taxon>
        <taxon>Actinacidiphila</taxon>
    </lineage>
</organism>